<dbReference type="RefSeq" id="WP_183307454.1">
    <property type="nucleotide sequence ID" value="NZ_JACIEP010000008.1"/>
</dbReference>
<accession>A0A840CXD9</accession>
<name>A0A840CXD9_9BACT</name>
<dbReference type="EMBL" id="JACIEP010000008">
    <property type="protein sequence ID" value="MBB4036553.1"/>
    <property type="molecule type" value="Genomic_DNA"/>
</dbReference>
<dbReference type="Proteomes" id="UP000555103">
    <property type="component" value="Unassembled WGS sequence"/>
</dbReference>
<organism evidence="1 2">
    <name type="scientific">Dysgonomonas hofstadii</name>
    <dbReference type="NCBI Taxonomy" id="637886"/>
    <lineage>
        <taxon>Bacteria</taxon>
        <taxon>Pseudomonadati</taxon>
        <taxon>Bacteroidota</taxon>
        <taxon>Bacteroidia</taxon>
        <taxon>Bacteroidales</taxon>
        <taxon>Dysgonomonadaceae</taxon>
        <taxon>Dysgonomonas</taxon>
    </lineage>
</organism>
<sequence>MENTLTISLSSCSRGVWLYDIIRYIELLNSDNLATEIKLILPEDIKVENFEPFHIVLLSCFLEHLNKQICSKITIYTEDDDVLDIIGDKIKIHKYFEDECPSNHEESEDSKILNLWKVVESETYAYSLSVSNYFKNNYFHDLDTSALSSALNEVYANIADHSQSDGNAFSYISYNPVQGKIHIAACDFGLGIATTLKRSNKVYESDSLALRDSLNIGVTAKSTMGNKGMGLDNILSTISNEDNFRIVSNKALLTCFGNKNNIKYFDLDFEFRGTLIYFELSTDNFPLKDIEDEIMIS</sequence>
<reference evidence="1 2" key="1">
    <citation type="submission" date="2020-08" db="EMBL/GenBank/DDBJ databases">
        <title>Genomic Encyclopedia of Type Strains, Phase IV (KMG-IV): sequencing the most valuable type-strain genomes for metagenomic binning, comparative biology and taxonomic classification.</title>
        <authorList>
            <person name="Goeker M."/>
        </authorList>
    </citation>
    <scope>NUCLEOTIDE SEQUENCE [LARGE SCALE GENOMIC DNA]</scope>
    <source>
        <strain evidence="1 2">DSM 104969</strain>
    </source>
</reference>
<protein>
    <submittedName>
        <fullName evidence="1">Anti-sigma regulatory factor (Ser/Thr protein kinase)</fullName>
    </submittedName>
</protein>
<evidence type="ECO:0000313" key="2">
    <source>
        <dbReference type="Proteomes" id="UP000555103"/>
    </source>
</evidence>
<comment type="caution">
    <text evidence="1">The sequence shown here is derived from an EMBL/GenBank/DDBJ whole genome shotgun (WGS) entry which is preliminary data.</text>
</comment>
<proteinExistence type="predicted"/>
<keyword evidence="2" id="KW-1185">Reference proteome</keyword>
<dbReference type="AlphaFoldDB" id="A0A840CXD9"/>
<evidence type="ECO:0000313" key="1">
    <source>
        <dbReference type="EMBL" id="MBB4036553.1"/>
    </source>
</evidence>
<gene>
    <name evidence="1" type="ORF">GGR21_002459</name>
</gene>